<evidence type="ECO:0000256" key="3">
    <source>
        <dbReference type="SAM" id="SignalP"/>
    </source>
</evidence>
<evidence type="ECO:0000313" key="6">
    <source>
        <dbReference type="Proteomes" id="UP001145353"/>
    </source>
</evidence>
<dbReference type="PANTHER" id="PTHR30036:SF7">
    <property type="entry name" value="ABC TRANSPORTER PERIPLASMIC-BINDING PROTEIN YPHF"/>
    <property type="match status" value="1"/>
</dbReference>
<dbReference type="GO" id="GO:0055085">
    <property type="term" value="P:transmembrane transport"/>
    <property type="evidence" value="ECO:0007669"/>
    <property type="project" value="UniProtKB-ARBA"/>
</dbReference>
<dbReference type="InterPro" id="IPR050555">
    <property type="entry name" value="Bact_Solute-Bind_Prot2"/>
</dbReference>
<accession>A0A9X2X1B3</accession>
<dbReference type="Gene3D" id="3.40.50.2300">
    <property type="match status" value="2"/>
</dbReference>
<feature type="signal peptide" evidence="3">
    <location>
        <begin position="1"/>
        <end position="26"/>
    </location>
</feature>
<reference evidence="5" key="1">
    <citation type="submission" date="2021-07" db="EMBL/GenBank/DDBJ databases">
        <authorList>
            <person name="Luelf R.H."/>
        </authorList>
    </citation>
    <scope>NUCLEOTIDE SEQUENCE</scope>
    <source>
        <strain evidence="5">TMW 2.2304</strain>
    </source>
</reference>
<feature type="chain" id="PRO_5040832317" evidence="3">
    <location>
        <begin position="27"/>
        <end position="323"/>
    </location>
</feature>
<protein>
    <submittedName>
        <fullName evidence="5">Substrate-binding domain-containing protein</fullName>
    </submittedName>
</protein>
<dbReference type="EMBL" id="JAHXDE010000003">
    <property type="protein sequence ID" value="MCT8505279.1"/>
    <property type="molecule type" value="Genomic_DNA"/>
</dbReference>
<dbReference type="RefSeq" id="WP_247640229.1">
    <property type="nucleotide sequence ID" value="NZ_JAHXCZ010000003.1"/>
</dbReference>
<gene>
    <name evidence="5" type="ORF">KZO87_07805</name>
</gene>
<dbReference type="Pfam" id="PF13407">
    <property type="entry name" value="Peripla_BP_4"/>
    <property type="match status" value="1"/>
</dbReference>
<dbReference type="InterPro" id="IPR028082">
    <property type="entry name" value="Peripla_BP_I"/>
</dbReference>
<dbReference type="CDD" id="cd19969">
    <property type="entry name" value="PBP1_ABC_sugar_binding-like"/>
    <property type="match status" value="1"/>
</dbReference>
<comment type="caution">
    <text evidence="5">The sequence shown here is derived from an EMBL/GenBank/DDBJ whole genome shotgun (WGS) entry which is preliminary data.</text>
</comment>
<reference evidence="5" key="2">
    <citation type="journal article" date="2022" name="Syst. Appl. Microbiol.">
        <title>Chromohalobacter moromii sp. nov., a moderately halophilic bacterium isolated from lupine-based moromi fermentation.</title>
        <authorList>
            <person name="Lulf R.H."/>
            <person name="Hilgarth M."/>
            <person name="Ehrmann M.A."/>
        </authorList>
    </citation>
    <scope>NUCLEOTIDE SEQUENCE</scope>
    <source>
        <strain evidence="5">TMW 2.2304</strain>
    </source>
</reference>
<dbReference type="SUPFAM" id="SSF53822">
    <property type="entry name" value="Periplasmic binding protein-like I"/>
    <property type="match status" value="1"/>
</dbReference>
<dbReference type="PANTHER" id="PTHR30036">
    <property type="entry name" value="D-XYLOSE-BINDING PERIPLASMIC PROTEIN"/>
    <property type="match status" value="1"/>
</dbReference>
<dbReference type="GO" id="GO:0030246">
    <property type="term" value="F:carbohydrate binding"/>
    <property type="evidence" value="ECO:0007669"/>
    <property type="project" value="TreeGrafter"/>
</dbReference>
<dbReference type="InterPro" id="IPR025997">
    <property type="entry name" value="SBP_2_dom"/>
</dbReference>
<comment type="similarity">
    <text evidence="2">Belongs to the bacterial solute-binding protein 2 family.</text>
</comment>
<sequence length="323" mass="34118">MKITKAGMVLALSVLTSVTLATTAQAADSPGTKTADSYRFVVVPKVVHPWFDKVNNGAQQAAAAIEAQTGADVEIQYSAPQSASVSEQNQIIERAIATRPDGLIVDLLDPNGNRSVLRDAKSQGIPITLFDSSNPDGMHLTTVGSDFCEQANMAANRLVELLDGEGQVAIMMGVPTAPNHAERARCAQEVFDTAEGIEVVATGVDNDDISTAQQQASAIMQANPELDGWVASDAAGPIGIGQAIKEAGKTDKVKLVGLDDLSQMLELIKEGVADSSSASRPNMQGYWAVMNMWQHSTGAVTPNHIDTGNVMITPDNVDSYNKQ</sequence>
<evidence type="ECO:0000256" key="2">
    <source>
        <dbReference type="ARBA" id="ARBA00007639"/>
    </source>
</evidence>
<evidence type="ECO:0000259" key="4">
    <source>
        <dbReference type="Pfam" id="PF13407"/>
    </source>
</evidence>
<name>A0A9X2X1B3_9GAMM</name>
<dbReference type="GO" id="GO:0030288">
    <property type="term" value="C:outer membrane-bounded periplasmic space"/>
    <property type="evidence" value="ECO:0007669"/>
    <property type="project" value="TreeGrafter"/>
</dbReference>
<keyword evidence="3" id="KW-0732">Signal</keyword>
<dbReference type="Proteomes" id="UP001145353">
    <property type="component" value="Unassembled WGS sequence"/>
</dbReference>
<keyword evidence="6" id="KW-1185">Reference proteome</keyword>
<dbReference type="AlphaFoldDB" id="A0A9X2X1B3"/>
<organism evidence="5 6">
    <name type="scientific">Chromohalobacter moromii</name>
    <dbReference type="NCBI Taxonomy" id="2860329"/>
    <lineage>
        <taxon>Bacteria</taxon>
        <taxon>Pseudomonadati</taxon>
        <taxon>Pseudomonadota</taxon>
        <taxon>Gammaproteobacteria</taxon>
        <taxon>Oceanospirillales</taxon>
        <taxon>Halomonadaceae</taxon>
        <taxon>Chromohalobacter</taxon>
    </lineage>
</organism>
<feature type="domain" description="Periplasmic binding protein" evidence="4">
    <location>
        <begin position="41"/>
        <end position="298"/>
    </location>
</feature>
<proteinExistence type="inferred from homology"/>
<evidence type="ECO:0000313" key="5">
    <source>
        <dbReference type="EMBL" id="MCT8505279.1"/>
    </source>
</evidence>
<comment type="subcellular location">
    <subcellularLocation>
        <location evidence="1">Periplasm</location>
    </subcellularLocation>
</comment>
<evidence type="ECO:0000256" key="1">
    <source>
        <dbReference type="ARBA" id="ARBA00004418"/>
    </source>
</evidence>